<dbReference type="OrthoDB" id="442460at2759"/>
<evidence type="ECO:0000256" key="4">
    <source>
        <dbReference type="SAM" id="MobiDB-lite"/>
    </source>
</evidence>
<feature type="compositionally biased region" description="Acidic residues" evidence="4">
    <location>
        <begin position="673"/>
        <end position="686"/>
    </location>
</feature>
<evidence type="ECO:0000256" key="2">
    <source>
        <dbReference type="ARBA" id="ARBA00022670"/>
    </source>
</evidence>
<dbReference type="KEGG" id="dpp:DICPUDRAFT_155939"/>
<dbReference type="GO" id="GO:0004197">
    <property type="term" value="F:cysteine-type endopeptidase activity"/>
    <property type="evidence" value="ECO:0000318"/>
    <property type="project" value="GO_Central"/>
</dbReference>
<dbReference type="Gene3D" id="3.40.395.10">
    <property type="entry name" value="Adenoviral Proteinase, Chain A"/>
    <property type="match status" value="1"/>
</dbReference>
<feature type="domain" description="Ubiquitin-like protease family profile" evidence="5">
    <location>
        <begin position="254"/>
        <end position="495"/>
    </location>
</feature>
<dbReference type="RefSeq" id="XP_003291349.1">
    <property type="nucleotide sequence ID" value="XM_003291301.1"/>
</dbReference>
<keyword evidence="2" id="KW-0645">Protease</keyword>
<evidence type="ECO:0000313" key="6">
    <source>
        <dbReference type="EMBL" id="EGC32140.1"/>
    </source>
</evidence>
<dbReference type="PANTHER" id="PTHR47764:SF2">
    <property type="entry name" value="UBIQUITIN-LIKE PROTEASE FAMILY PROFILE DOMAIN-CONTAINING PROTEIN"/>
    <property type="match status" value="1"/>
</dbReference>
<accession>F0ZVA1</accession>
<dbReference type="EMBL" id="GL871210">
    <property type="protein sequence ID" value="EGC32140.1"/>
    <property type="molecule type" value="Genomic_DNA"/>
</dbReference>
<dbReference type="InterPro" id="IPR038765">
    <property type="entry name" value="Papain-like_cys_pep_sf"/>
</dbReference>
<dbReference type="Pfam" id="PF02902">
    <property type="entry name" value="Peptidase_C48"/>
    <property type="match status" value="1"/>
</dbReference>
<dbReference type="STRING" id="5786.F0ZVA1"/>
<feature type="compositionally biased region" description="Basic and acidic residues" evidence="4">
    <location>
        <begin position="695"/>
        <end position="715"/>
    </location>
</feature>
<feature type="compositionally biased region" description="Low complexity" evidence="4">
    <location>
        <begin position="728"/>
        <end position="738"/>
    </location>
</feature>
<protein>
    <recommendedName>
        <fullName evidence="5">Ubiquitin-like protease family profile domain-containing protein</fullName>
    </recommendedName>
</protein>
<reference evidence="7" key="1">
    <citation type="journal article" date="2011" name="Genome Biol.">
        <title>Comparative genomics of the social amoebae Dictyostelium discoideum and Dictyostelium purpureum.</title>
        <authorList>
            <consortium name="US DOE Joint Genome Institute (JGI-PGF)"/>
            <person name="Sucgang R."/>
            <person name="Kuo A."/>
            <person name="Tian X."/>
            <person name="Salerno W."/>
            <person name="Parikh A."/>
            <person name="Feasley C.L."/>
            <person name="Dalin E."/>
            <person name="Tu H."/>
            <person name="Huang E."/>
            <person name="Barry K."/>
            <person name="Lindquist E."/>
            <person name="Shapiro H."/>
            <person name="Bruce D."/>
            <person name="Schmutz J."/>
            <person name="Salamov A."/>
            <person name="Fey P."/>
            <person name="Gaudet P."/>
            <person name="Anjard C."/>
            <person name="Babu M.M."/>
            <person name="Basu S."/>
            <person name="Bushmanova Y."/>
            <person name="van der Wel H."/>
            <person name="Katoh-Kurasawa M."/>
            <person name="Dinh C."/>
            <person name="Coutinho P.M."/>
            <person name="Saito T."/>
            <person name="Elias M."/>
            <person name="Schaap P."/>
            <person name="Kay R.R."/>
            <person name="Henrissat B."/>
            <person name="Eichinger L."/>
            <person name="Rivero F."/>
            <person name="Putnam N.H."/>
            <person name="West C.M."/>
            <person name="Loomis W.F."/>
            <person name="Chisholm R.L."/>
            <person name="Shaulsky G."/>
            <person name="Strassmann J.E."/>
            <person name="Queller D.C."/>
            <person name="Kuspa A."/>
            <person name="Grigoriev I.V."/>
        </authorList>
    </citation>
    <scope>NUCLEOTIDE SEQUENCE [LARGE SCALE GENOMIC DNA]</scope>
    <source>
        <strain evidence="7">QSDP1</strain>
    </source>
</reference>
<evidence type="ECO:0000256" key="3">
    <source>
        <dbReference type="ARBA" id="ARBA00022801"/>
    </source>
</evidence>
<keyword evidence="7" id="KW-1185">Reference proteome</keyword>
<dbReference type="InParanoid" id="F0ZVA1"/>
<dbReference type="GeneID" id="10507529"/>
<comment type="similarity">
    <text evidence="1">Belongs to the peptidase C48 family.</text>
</comment>
<dbReference type="InterPro" id="IPR003653">
    <property type="entry name" value="Peptidase_C48_C"/>
</dbReference>
<evidence type="ECO:0000313" key="7">
    <source>
        <dbReference type="Proteomes" id="UP000001064"/>
    </source>
</evidence>
<dbReference type="PANTHER" id="PTHR47764">
    <property type="entry name" value="UBIQUITIN-LIKE-SPECIFIC PROTEASE 2B-RELATED"/>
    <property type="match status" value="1"/>
</dbReference>
<sequence>MDFLQEQMKNIDANPVIQTTRATPRYIATGNSTGTSSRESLNIPISKEDGISKEKPLIKAQLQQTPQDDIMELKENSFEEDNGNKKGFMIRKSSFPNTNIKLPSSTSSSSFSIFHSMKDNNYQTPSVLPSHTMYTDEEYEEFSEECREPFFTIPYTSSKRDAFKNDKEGEIRFFNCGIKYQSQNIEDFILYPNIRDLSIFQGKKIQFVSTEMFRKSLSTQAKGKGKKSDLTSEFEIKESMTFSQWKSKLNEFGIEIQLKDGSKDAKQQYEKLKEMDKTKFEYPTSSLSTSASTSLSASASTSLSASTSTSSSLKTTSERFSKPLSRTSGLIAYGRRGGEKLPESILNVSPIPKKKRMLFTNKINPEEGYEDVRKWTGKEDIFQKDFVFVPINYAAHWSLMIICYPGRVKEYKENDKKRPCMIYLDSLFRRCVNFQENLRKYLTLEWKNKKYKDGNNGFEEVEFNSTNYPLRVPHVPLQNNSYDCGVFLLHYLELFCKNPITDFNKPLELPNWFKVSEITKKRKELKRLIYKLRKEQNPDAATLEEEETYEIVYKSESIPFPLDTSIDSSIEIIDDPDEITTTVYSSDLNVKDNTKNIKSKEKEIIQKEITNVKDDIKEKDVDTEKEKEEKITKKEKNKVRGEETNQNHETIKTELDKLESNQNNFKDDKENDQIEAQDLEEEEEIESTPTTLLTKEIELKKEKLKLTEKEKEKNQPKSSSKSIDRKPLNSLHLSISSESESENEISIKRNKTNSSSKKTLELKSSKKKRKGKESQSESEDEEPEKEKRAIKLPRNKNKKVKVKSSDEEPRKHQKKQSSSEDEISEASENEKFLPPSVTLQKNKFGTTLKYSKCIGGIESDEVSFELDN</sequence>
<gene>
    <name evidence="6" type="ORF">DICPUDRAFT_155939</name>
</gene>
<dbReference type="Proteomes" id="UP000001064">
    <property type="component" value="Unassembled WGS sequence"/>
</dbReference>
<feature type="compositionally biased region" description="Basic residues" evidence="4">
    <location>
        <begin position="790"/>
        <end position="802"/>
    </location>
</feature>
<feature type="compositionally biased region" description="Basic and acidic residues" evidence="4">
    <location>
        <begin position="619"/>
        <end position="672"/>
    </location>
</feature>
<dbReference type="GO" id="GO:0006508">
    <property type="term" value="P:proteolysis"/>
    <property type="evidence" value="ECO:0007669"/>
    <property type="project" value="UniProtKB-KW"/>
</dbReference>
<dbReference type="eggNOG" id="KOG0779">
    <property type="taxonomic scope" value="Eukaryota"/>
</dbReference>
<evidence type="ECO:0000259" key="5">
    <source>
        <dbReference type="PROSITE" id="PS50600"/>
    </source>
</evidence>
<proteinExistence type="inferred from homology"/>
<evidence type="ECO:0000256" key="1">
    <source>
        <dbReference type="ARBA" id="ARBA00005234"/>
    </source>
</evidence>
<name>F0ZVA1_DICPU</name>
<dbReference type="AlphaFoldDB" id="F0ZVA1"/>
<organism evidence="6 7">
    <name type="scientific">Dictyostelium purpureum</name>
    <name type="common">Slime mold</name>
    <dbReference type="NCBI Taxonomy" id="5786"/>
    <lineage>
        <taxon>Eukaryota</taxon>
        <taxon>Amoebozoa</taxon>
        <taxon>Evosea</taxon>
        <taxon>Eumycetozoa</taxon>
        <taxon>Dictyostelia</taxon>
        <taxon>Dictyosteliales</taxon>
        <taxon>Dictyosteliaceae</taxon>
        <taxon>Dictyostelium</taxon>
    </lineage>
</organism>
<keyword evidence="3" id="KW-0378">Hydrolase</keyword>
<dbReference type="VEuPathDB" id="AmoebaDB:DICPUDRAFT_155939"/>
<dbReference type="MEROPS" id="C48.A17"/>
<feature type="region of interest" description="Disordered" evidence="4">
    <location>
        <begin position="619"/>
        <end position="840"/>
    </location>
</feature>
<dbReference type="PROSITE" id="PS50600">
    <property type="entry name" value="ULP_PROTEASE"/>
    <property type="match status" value="1"/>
</dbReference>
<dbReference type="SUPFAM" id="SSF54001">
    <property type="entry name" value="Cysteine proteinases"/>
    <property type="match status" value="1"/>
</dbReference>